<keyword evidence="2 4" id="KW-0456">Lyase</keyword>
<dbReference type="Pfam" id="PF20629">
    <property type="entry name" value="GD_AH_C"/>
    <property type="match status" value="1"/>
</dbReference>
<protein>
    <submittedName>
        <fullName evidence="4">Altronate dehydratase large subunit</fullName>
        <ecNumber evidence="4">4.2.1.7</ecNumber>
    </submittedName>
</protein>
<feature type="domain" description="SAF" evidence="3">
    <location>
        <begin position="10"/>
        <end position="77"/>
    </location>
</feature>
<dbReference type="EC" id="4.2.1.7" evidence="4"/>
<keyword evidence="5" id="KW-1185">Reference proteome</keyword>
<dbReference type="Pfam" id="PF08666">
    <property type="entry name" value="SAF"/>
    <property type="match status" value="1"/>
</dbReference>
<evidence type="ECO:0000313" key="4">
    <source>
        <dbReference type="EMBL" id="MDQ0204371.1"/>
    </source>
</evidence>
<evidence type="ECO:0000259" key="3">
    <source>
        <dbReference type="SMART" id="SM00858"/>
    </source>
</evidence>
<organism evidence="4 5">
    <name type="scientific">Pectinatus haikarae</name>
    <dbReference type="NCBI Taxonomy" id="349096"/>
    <lineage>
        <taxon>Bacteria</taxon>
        <taxon>Bacillati</taxon>
        <taxon>Bacillota</taxon>
        <taxon>Negativicutes</taxon>
        <taxon>Selenomonadales</taxon>
        <taxon>Selenomonadaceae</taxon>
        <taxon>Pectinatus</taxon>
    </lineage>
</organism>
<reference evidence="4 5" key="1">
    <citation type="submission" date="2023-07" db="EMBL/GenBank/DDBJ databases">
        <title>Genomic Encyclopedia of Type Strains, Phase IV (KMG-IV): sequencing the most valuable type-strain genomes for metagenomic binning, comparative biology and taxonomic classification.</title>
        <authorList>
            <person name="Goeker M."/>
        </authorList>
    </citation>
    <scope>NUCLEOTIDE SEQUENCE [LARGE SCALE GENOMIC DNA]</scope>
    <source>
        <strain evidence="4 5">DSM 16980</strain>
    </source>
</reference>
<dbReference type="Proteomes" id="UP001239167">
    <property type="component" value="Unassembled WGS sequence"/>
</dbReference>
<dbReference type="CDD" id="cd11613">
    <property type="entry name" value="SAF_AH_GD"/>
    <property type="match status" value="1"/>
</dbReference>
<evidence type="ECO:0000313" key="5">
    <source>
        <dbReference type="Proteomes" id="UP001239167"/>
    </source>
</evidence>
<evidence type="ECO:0000256" key="2">
    <source>
        <dbReference type="ARBA" id="ARBA00023239"/>
    </source>
</evidence>
<dbReference type="PANTHER" id="PTHR30536:SF5">
    <property type="entry name" value="ALTRONATE DEHYDRATASE"/>
    <property type="match status" value="1"/>
</dbReference>
<evidence type="ECO:0000256" key="1">
    <source>
        <dbReference type="ARBA" id="ARBA00010986"/>
    </source>
</evidence>
<dbReference type="InterPro" id="IPR007392">
    <property type="entry name" value="GD_AH_second"/>
</dbReference>
<dbReference type="InterPro" id="IPR013974">
    <property type="entry name" value="SAF"/>
</dbReference>
<dbReference type="GO" id="GO:0008789">
    <property type="term" value="F:altronate dehydratase activity"/>
    <property type="evidence" value="ECO:0007669"/>
    <property type="project" value="UniProtKB-EC"/>
</dbReference>
<dbReference type="RefSeq" id="WP_307224664.1">
    <property type="nucleotide sequence ID" value="NZ_CP116940.1"/>
</dbReference>
<proteinExistence type="inferred from homology"/>
<dbReference type="InterPro" id="IPR052172">
    <property type="entry name" value="UxaA_altronate/galactarate_dh"/>
</dbReference>
<sequence length="505" mass="53860">MKALHVNVADNVATTLKFLPKGDIALDTVLLQDIKQGHKFATTDIRQGKTIIKYGSHIGVAASDIKAGQWVHIHNLESERGRGDTDSKVRKIIQSRLIHPETAHSDKKYSLMGYRRGDGSFGFRNHILVIPSVHCANKTVEQIANSIIYSDLSATQETNVVYVTHQHGCSELSYDAAQTKSVIVGTGANPNVYGVLVVGLGCEGVPAEDVAKEISERAPYKKVHHLVIQEVGGVNETIKQGVKIVKKMLAEAVQGKKTEGTLADVILGTECGGSDSFSGLSANPSLGAVSDIVIEHGGSVILAETTELIGAEHLLAERAENEKVKKDILDTVRGFEQAVIDAHADIRGANPSPGNIEGGLSSIEEKSLGCIYKAGSQPVTAVKAYAEQITDKGLTMMNTPGNDIEQLSGMAAGGCNICVFTTGRGTPTGSPIVPTIKVSSNSETFRKMNDMIDLDAGAVITGEKNTCEMGEEILDFITAVSNGMLTKAEINKQNDFSIWRLATTV</sequence>
<name>A0ABT9Y9G3_9FIRM</name>
<dbReference type="Gene3D" id="2.30.130.110">
    <property type="match status" value="1"/>
</dbReference>
<dbReference type="InterPro" id="IPR044144">
    <property type="entry name" value="SAF_UxaA/GarD"/>
</dbReference>
<comment type="caution">
    <text evidence="4">The sequence shown here is derived from an EMBL/GenBank/DDBJ whole genome shotgun (WGS) entry which is preliminary data.</text>
</comment>
<dbReference type="InterPro" id="IPR048332">
    <property type="entry name" value="GD_AH_C"/>
</dbReference>
<gene>
    <name evidence="4" type="ORF">J2S01_002099</name>
</gene>
<dbReference type="Pfam" id="PF04295">
    <property type="entry name" value="GD_AH_second"/>
    <property type="match status" value="1"/>
</dbReference>
<dbReference type="EMBL" id="JAUSUE010000015">
    <property type="protein sequence ID" value="MDQ0204371.1"/>
    <property type="molecule type" value="Genomic_DNA"/>
</dbReference>
<comment type="similarity">
    <text evidence="1">Belongs to the UxaA family.</text>
</comment>
<dbReference type="PANTHER" id="PTHR30536">
    <property type="entry name" value="ALTRONATE/GALACTARATE DEHYDRATASE"/>
    <property type="match status" value="1"/>
</dbReference>
<accession>A0ABT9Y9G3</accession>
<dbReference type="SMART" id="SM00858">
    <property type="entry name" value="SAF"/>
    <property type="match status" value="1"/>
</dbReference>